<organism evidence="2 3">
    <name type="scientific">Mycolicibacterium fluoranthenivorans</name>
    <dbReference type="NCBI Taxonomy" id="258505"/>
    <lineage>
        <taxon>Bacteria</taxon>
        <taxon>Bacillati</taxon>
        <taxon>Actinomycetota</taxon>
        <taxon>Actinomycetes</taxon>
        <taxon>Mycobacteriales</taxon>
        <taxon>Mycobacteriaceae</taxon>
        <taxon>Mycolicibacterium</taxon>
    </lineage>
</organism>
<dbReference type="Gene3D" id="3.30.365.10">
    <property type="entry name" value="Aldehyde oxidase/xanthine dehydrogenase, molybdopterin binding domain"/>
    <property type="match status" value="3"/>
</dbReference>
<evidence type="ECO:0000313" key="2">
    <source>
        <dbReference type="EMBL" id="NIH93301.1"/>
    </source>
</evidence>
<dbReference type="AlphaFoldDB" id="A0A7X5TVJ6"/>
<dbReference type="InterPro" id="IPR000674">
    <property type="entry name" value="Ald_Oxase/Xan_DH_a/b"/>
</dbReference>
<dbReference type="EMBL" id="JAANOW010000001">
    <property type="protein sequence ID" value="NIH93301.1"/>
    <property type="molecule type" value="Genomic_DNA"/>
</dbReference>
<evidence type="ECO:0000259" key="1">
    <source>
        <dbReference type="SMART" id="SM01008"/>
    </source>
</evidence>
<protein>
    <submittedName>
        <fullName evidence="2">CO/xanthine dehydrogenase Mo-binding subunit</fullName>
    </submittedName>
</protein>
<dbReference type="InterPro" id="IPR037165">
    <property type="entry name" value="AldOxase/xan_DH_Mopterin-bd_sf"/>
</dbReference>
<dbReference type="Pfam" id="PF20256">
    <property type="entry name" value="MoCoBD_2"/>
    <property type="match status" value="2"/>
</dbReference>
<dbReference type="PANTHER" id="PTHR47495:SF1">
    <property type="entry name" value="BLL3820 PROTEIN"/>
    <property type="match status" value="1"/>
</dbReference>
<dbReference type="SUPFAM" id="SSF56003">
    <property type="entry name" value="Molybdenum cofactor-binding domain"/>
    <property type="match status" value="2"/>
</dbReference>
<evidence type="ECO:0000313" key="3">
    <source>
        <dbReference type="Proteomes" id="UP000547444"/>
    </source>
</evidence>
<dbReference type="PANTHER" id="PTHR47495">
    <property type="entry name" value="ALDEHYDE DEHYDROGENASE"/>
    <property type="match status" value="1"/>
</dbReference>
<dbReference type="GO" id="GO:0016491">
    <property type="term" value="F:oxidoreductase activity"/>
    <property type="evidence" value="ECO:0007669"/>
    <property type="project" value="InterPro"/>
</dbReference>
<dbReference type="InterPro" id="IPR008274">
    <property type="entry name" value="AldOxase/xan_DH_MoCoBD1"/>
</dbReference>
<gene>
    <name evidence="2" type="ORF">FHU31_000257</name>
</gene>
<dbReference type="InterPro" id="IPR046867">
    <property type="entry name" value="AldOxase/xan_DH_MoCoBD2"/>
</dbReference>
<dbReference type="Pfam" id="PF02738">
    <property type="entry name" value="MoCoBD_1"/>
    <property type="match status" value="1"/>
</dbReference>
<dbReference type="PIRSF" id="PIRSF036389">
    <property type="entry name" value="IOR_B"/>
    <property type="match status" value="1"/>
</dbReference>
<sequence length="715" mass="76550">MTTPDVRELPTSLRANPRLGAWLRILPTGVVEVRSGKVELGQGVLTALAQIVAEELDVDVARVRMLDAQTGLSPDEGYTAASMSVQHSGAALRVVGAEARAIYLDVAAERLDVARGALDVGDGTITAVDGRSTSYWELADDALLDRDATGAFEPKELSSYRVVGTSVPRVDLPELLCGTPRFVHDMTFDGMLYARMVRPPSRGATLSEVDATSVTEVDGVVTVVRDGNVLGVIAEREEVAVHAAELLQGNSTWVERPTLPDEDHLAAFLTSAPAESTVLAEFAATVPPDPARQVAASHEAVFHRPYLAHAAMGPSCAVARFEVGEQPTLEVWSHSQGIYVLGRELARAFGIDQHHITVHHVKGPGCYGHNGADDAAMDAVMMAMAVPGRPVQVAWSRADELTWAPFGPASVVRVAADVDARGEVLDWRHEIWGSSHNTRPGFVSPIGLLAASHRPDGQDIVAGPEAPLQLGGAAGRNSVPGYAFPAHRVINHQILAMPLRTSAMRALGAFVNVFAIESFMDELAEAAGRDPLEYRLSHLQDSRARSVIDSAARRFGWDQWTPAESFGRGIGYARYKNSSAYCAVIAEVEAVSEVRVRRLVIAVDAGLVINPDGARNQIEGGAIQATSWACKERVRFDGLTITSVDWESYPILRFSEVPHVDVELMPSDGNPSLGVGETSQGPTVAAIANAVYDALGVRVRTLPLTQDQIVAAMPD</sequence>
<feature type="domain" description="Aldehyde oxidase/xanthine dehydrogenase a/b hammerhead" evidence="1">
    <location>
        <begin position="177"/>
        <end position="257"/>
    </location>
</feature>
<accession>A0A7X5TVJ6</accession>
<dbReference type="SMART" id="SM01008">
    <property type="entry name" value="Ald_Xan_dh_C"/>
    <property type="match status" value="1"/>
</dbReference>
<dbReference type="InterPro" id="IPR012368">
    <property type="entry name" value="OxRdtase_Mopterin-bd_su_IorB"/>
</dbReference>
<keyword evidence="3" id="KW-1185">Reference proteome</keyword>
<comment type="caution">
    <text evidence="2">The sequence shown here is derived from an EMBL/GenBank/DDBJ whole genome shotgun (WGS) entry which is preliminary data.</text>
</comment>
<dbReference type="Proteomes" id="UP000547444">
    <property type="component" value="Unassembled WGS sequence"/>
</dbReference>
<proteinExistence type="predicted"/>
<dbReference type="RefSeq" id="WP_167154900.1">
    <property type="nucleotide sequence ID" value="NZ_JAANOW010000001.1"/>
</dbReference>
<name>A0A7X5TVJ6_9MYCO</name>
<reference evidence="2 3" key="1">
    <citation type="submission" date="2020-03" db="EMBL/GenBank/DDBJ databases">
        <title>Sequencing the genomes of 1000 actinobacteria strains.</title>
        <authorList>
            <person name="Klenk H.-P."/>
        </authorList>
    </citation>
    <scope>NUCLEOTIDE SEQUENCE [LARGE SCALE GENOMIC DNA]</scope>
    <source>
        <strain evidence="2 3">DSM 44556</strain>
    </source>
</reference>
<dbReference type="InterPro" id="IPR052516">
    <property type="entry name" value="N-heterocyclic_Hydroxylase"/>
</dbReference>
<dbReference type="Gene3D" id="3.90.1170.50">
    <property type="entry name" value="Aldehyde oxidase/xanthine dehydrogenase, a/b hammerhead"/>
    <property type="match status" value="1"/>
</dbReference>